<dbReference type="GO" id="GO:0055064">
    <property type="term" value="P:chloride ion homeostasis"/>
    <property type="evidence" value="ECO:0007669"/>
    <property type="project" value="TreeGrafter"/>
</dbReference>
<comment type="subcellular location">
    <subcellularLocation>
        <location evidence="1">Membrane</location>
        <topology evidence="1">Multi-pass membrane protein</topology>
    </subcellularLocation>
</comment>
<evidence type="ECO:0000313" key="10">
    <source>
        <dbReference type="WBParaSite" id="BPAG_0001439401-mRNA-1"/>
    </source>
</evidence>
<dbReference type="PANTHER" id="PTHR11827">
    <property type="entry name" value="SOLUTE CARRIER FAMILY 12, CATION COTRANSPORTERS"/>
    <property type="match status" value="1"/>
</dbReference>
<dbReference type="Gene3D" id="1.20.1740.10">
    <property type="entry name" value="Amino acid/polyamine transporter I"/>
    <property type="match status" value="1"/>
</dbReference>
<dbReference type="Proteomes" id="UP000278627">
    <property type="component" value="Unassembled WGS sequence"/>
</dbReference>
<feature type="transmembrane region" description="Helical" evidence="6">
    <location>
        <begin position="434"/>
        <end position="452"/>
    </location>
</feature>
<feature type="domain" description="Amino acid permease/ SLC12A" evidence="7">
    <location>
        <begin position="83"/>
        <end position="502"/>
    </location>
</feature>
<evidence type="ECO:0000256" key="5">
    <source>
        <dbReference type="SAM" id="MobiDB-lite"/>
    </source>
</evidence>
<evidence type="ECO:0000313" key="9">
    <source>
        <dbReference type="Proteomes" id="UP000278627"/>
    </source>
</evidence>
<evidence type="ECO:0000256" key="2">
    <source>
        <dbReference type="ARBA" id="ARBA00022692"/>
    </source>
</evidence>
<keyword evidence="2 6" id="KW-0812">Transmembrane</keyword>
<dbReference type="InterPro" id="IPR004842">
    <property type="entry name" value="SLC12A_fam"/>
</dbReference>
<protein>
    <submittedName>
        <fullName evidence="10">AA_permease domain-containing protein</fullName>
    </submittedName>
</protein>
<accession>A0A0N4TZC4</accession>
<evidence type="ECO:0000313" key="8">
    <source>
        <dbReference type="EMBL" id="VDN95507.1"/>
    </source>
</evidence>
<feature type="transmembrane region" description="Helical" evidence="6">
    <location>
        <begin position="139"/>
        <end position="160"/>
    </location>
</feature>
<dbReference type="PANTHER" id="PTHR11827:SF6">
    <property type="entry name" value="SOLUTE CARRIER FAMILY 12 MEMBER 8"/>
    <property type="match status" value="1"/>
</dbReference>
<dbReference type="AlphaFoldDB" id="A0A0N4TZC4"/>
<reference evidence="10" key="1">
    <citation type="submission" date="2017-02" db="UniProtKB">
        <authorList>
            <consortium name="WormBaseParasite"/>
        </authorList>
    </citation>
    <scope>IDENTIFICATION</scope>
</reference>
<evidence type="ECO:0000256" key="1">
    <source>
        <dbReference type="ARBA" id="ARBA00004141"/>
    </source>
</evidence>
<gene>
    <name evidence="8" type="ORF">BPAG_LOCUS14322</name>
</gene>
<keyword evidence="4 6" id="KW-0472">Membrane</keyword>
<dbReference type="GO" id="GO:1990573">
    <property type="term" value="P:potassium ion import across plasma membrane"/>
    <property type="evidence" value="ECO:0007669"/>
    <property type="project" value="TreeGrafter"/>
</dbReference>
<sequence length="678" mass="74990">MIFIVHLIQCDNLRIKRKKFQRPEIEEGTEMRKEESEIIREPMDSLFSNEQLQSNNNEPWWQKNFLITRPLLFGTWDGVFTTVLVNIFGVIVFLRMGWIVGIAGIVNAVILLIICSSLALISVFSAIGICQRCQIQSGGIYFLVSHILGGQIGGAVGLMYAFGQSVAIALVVIGFGESVASFFGNENSLTHKFIAIAALFALTGINMVGVRWVIRLQLVLLVFLMLAVMDFYMGALFKVDIVTKISLTALACSMQIAFATCNRYWNSLSDNGVGHFSMIRFDANMNPMYDGFNCSQIGFDVPQIRQNFFTVFGVFFANFLGVLAGVNMSDDLRNPQLSIPVGELSAISISSMIILSFILLLGSLVNRAYLICDTLIAEKLSFTGFLYLSGLYVSSLSSTVGTLLGTPRVIQSIASEGIIPLLNPLAIGQGANKSPLRASLAMMLIAIIFVLFDDLNQLAILSTMPFLITYAFVNYSYVSLAMSYDLQNVNKLNATTKYGSMGHLKDATVDDGDDSGDLKKLFPENTSSDLPSTDNEEGSSSFRIDDQAHTWYSVFSNRYISFIGAITNILIILFINFWYALLHLLALATLYYYIGRVCPSVSPGISQFTLPHMFKTAFSSIGSINKPSFAQIIATENISSNPEVETTITALNEENPDYSSRKRYHYTEKTETAMSDLH</sequence>
<feature type="transmembrane region" description="Helical" evidence="6">
    <location>
        <begin position="99"/>
        <end position="127"/>
    </location>
</feature>
<dbReference type="EMBL" id="UZAD01013607">
    <property type="protein sequence ID" value="VDN95507.1"/>
    <property type="molecule type" value="Genomic_DNA"/>
</dbReference>
<organism evidence="10">
    <name type="scientific">Brugia pahangi</name>
    <name type="common">Filarial nematode worm</name>
    <dbReference type="NCBI Taxonomy" id="6280"/>
    <lineage>
        <taxon>Eukaryota</taxon>
        <taxon>Metazoa</taxon>
        <taxon>Ecdysozoa</taxon>
        <taxon>Nematoda</taxon>
        <taxon>Chromadorea</taxon>
        <taxon>Rhabditida</taxon>
        <taxon>Spirurina</taxon>
        <taxon>Spiruromorpha</taxon>
        <taxon>Filarioidea</taxon>
        <taxon>Onchocercidae</taxon>
        <taxon>Brugia</taxon>
    </lineage>
</organism>
<evidence type="ECO:0000256" key="6">
    <source>
        <dbReference type="SAM" id="Phobius"/>
    </source>
</evidence>
<dbReference type="GO" id="GO:0016020">
    <property type="term" value="C:membrane"/>
    <property type="evidence" value="ECO:0007669"/>
    <property type="project" value="UniProtKB-SubCell"/>
</dbReference>
<feature type="transmembrane region" description="Helical" evidence="6">
    <location>
        <begin position="71"/>
        <end position="93"/>
    </location>
</feature>
<keyword evidence="3 6" id="KW-1133">Transmembrane helix</keyword>
<feature type="transmembrane region" description="Helical" evidence="6">
    <location>
        <begin position="218"/>
        <end position="237"/>
    </location>
</feature>
<proteinExistence type="predicted"/>
<dbReference type="Pfam" id="PF00324">
    <property type="entry name" value="AA_permease"/>
    <property type="match status" value="1"/>
</dbReference>
<dbReference type="GO" id="GO:0015379">
    <property type="term" value="F:potassium:chloride symporter activity"/>
    <property type="evidence" value="ECO:0007669"/>
    <property type="project" value="TreeGrafter"/>
</dbReference>
<evidence type="ECO:0000256" key="4">
    <source>
        <dbReference type="ARBA" id="ARBA00023136"/>
    </source>
</evidence>
<feature type="transmembrane region" description="Helical" evidence="6">
    <location>
        <begin position="458"/>
        <end position="478"/>
    </location>
</feature>
<dbReference type="GO" id="GO:0006884">
    <property type="term" value="P:cell volume homeostasis"/>
    <property type="evidence" value="ECO:0007669"/>
    <property type="project" value="TreeGrafter"/>
</dbReference>
<evidence type="ECO:0000259" key="7">
    <source>
        <dbReference type="Pfam" id="PF00324"/>
    </source>
</evidence>
<feature type="transmembrane region" description="Helical" evidence="6">
    <location>
        <begin position="166"/>
        <end position="184"/>
    </location>
</feature>
<feature type="transmembrane region" description="Helical" evidence="6">
    <location>
        <begin position="308"/>
        <end position="326"/>
    </location>
</feature>
<dbReference type="STRING" id="6280.A0A0N4TZC4"/>
<evidence type="ECO:0000256" key="3">
    <source>
        <dbReference type="ARBA" id="ARBA00022989"/>
    </source>
</evidence>
<name>A0A0N4TZC4_BRUPA</name>
<keyword evidence="9" id="KW-1185">Reference proteome</keyword>
<dbReference type="InterPro" id="IPR004841">
    <property type="entry name" value="AA-permease/SLC12A_dom"/>
</dbReference>
<feature type="transmembrane region" description="Helical" evidence="6">
    <location>
        <begin position="193"/>
        <end position="212"/>
    </location>
</feature>
<feature type="transmembrane region" description="Helical" evidence="6">
    <location>
        <begin position="346"/>
        <end position="370"/>
    </location>
</feature>
<feature type="region of interest" description="Disordered" evidence="5">
    <location>
        <begin position="522"/>
        <end position="541"/>
    </location>
</feature>
<feature type="transmembrane region" description="Helical" evidence="6">
    <location>
        <begin position="565"/>
        <end position="594"/>
    </location>
</feature>
<dbReference type="WBParaSite" id="BPAG_0001439401-mRNA-1">
    <property type="protein sequence ID" value="BPAG_0001439401-mRNA-1"/>
    <property type="gene ID" value="BPAG_0001439401"/>
</dbReference>
<dbReference type="GO" id="GO:0055075">
    <property type="term" value="P:potassium ion homeostasis"/>
    <property type="evidence" value="ECO:0007669"/>
    <property type="project" value="TreeGrafter"/>
</dbReference>
<reference evidence="8 9" key="2">
    <citation type="submission" date="2018-11" db="EMBL/GenBank/DDBJ databases">
        <authorList>
            <consortium name="Pathogen Informatics"/>
        </authorList>
    </citation>
    <scope>NUCLEOTIDE SEQUENCE [LARGE SCALE GENOMIC DNA]</scope>
</reference>
<feature type="compositionally biased region" description="Polar residues" evidence="5">
    <location>
        <begin position="524"/>
        <end position="541"/>
    </location>
</feature>